<name>A0ABW5VD80_9FLAO</name>
<dbReference type="EMBL" id="JBHUOK010000002">
    <property type="protein sequence ID" value="MFD2788198.1"/>
    <property type="molecule type" value="Genomic_DNA"/>
</dbReference>
<gene>
    <name evidence="3" type="ORF">ACFS1K_00325</name>
</gene>
<dbReference type="InterPro" id="IPR005793">
    <property type="entry name" value="Formyl_trans_C"/>
</dbReference>
<evidence type="ECO:0000313" key="4">
    <source>
        <dbReference type="Proteomes" id="UP001597532"/>
    </source>
</evidence>
<keyword evidence="4" id="KW-1185">Reference proteome</keyword>
<dbReference type="InterPro" id="IPR036477">
    <property type="entry name" value="Formyl_transf_N_sf"/>
</dbReference>
<dbReference type="Pfam" id="PF00551">
    <property type="entry name" value="Formyl_trans_N"/>
    <property type="match status" value="1"/>
</dbReference>
<proteinExistence type="predicted"/>
<dbReference type="SUPFAM" id="SSF50486">
    <property type="entry name" value="FMT C-terminal domain-like"/>
    <property type="match status" value="1"/>
</dbReference>
<dbReference type="PANTHER" id="PTHR11138">
    <property type="entry name" value="METHIONYL-TRNA FORMYLTRANSFERASE"/>
    <property type="match status" value="1"/>
</dbReference>
<dbReference type="PANTHER" id="PTHR11138:SF5">
    <property type="entry name" value="METHIONYL-TRNA FORMYLTRANSFERASE, MITOCHONDRIAL"/>
    <property type="match status" value="1"/>
</dbReference>
<evidence type="ECO:0000313" key="3">
    <source>
        <dbReference type="EMBL" id="MFD2788198.1"/>
    </source>
</evidence>
<dbReference type="InterPro" id="IPR002376">
    <property type="entry name" value="Formyl_transf_N"/>
</dbReference>
<organism evidence="3 4">
    <name type="scientific">Arenibacter antarcticus</name>
    <dbReference type="NCBI Taxonomy" id="2040469"/>
    <lineage>
        <taxon>Bacteria</taxon>
        <taxon>Pseudomonadati</taxon>
        <taxon>Bacteroidota</taxon>
        <taxon>Flavobacteriia</taxon>
        <taxon>Flavobacteriales</taxon>
        <taxon>Flavobacteriaceae</taxon>
        <taxon>Arenibacter</taxon>
    </lineage>
</organism>
<reference evidence="4" key="1">
    <citation type="journal article" date="2019" name="Int. J. Syst. Evol. Microbiol.">
        <title>The Global Catalogue of Microorganisms (GCM) 10K type strain sequencing project: providing services to taxonomists for standard genome sequencing and annotation.</title>
        <authorList>
            <consortium name="The Broad Institute Genomics Platform"/>
            <consortium name="The Broad Institute Genome Sequencing Center for Infectious Disease"/>
            <person name="Wu L."/>
            <person name="Ma J."/>
        </authorList>
    </citation>
    <scope>NUCLEOTIDE SEQUENCE [LARGE SCALE GENOMIC DNA]</scope>
    <source>
        <strain evidence="4">KCTC 52924</strain>
    </source>
</reference>
<evidence type="ECO:0000259" key="2">
    <source>
        <dbReference type="Pfam" id="PF02911"/>
    </source>
</evidence>
<evidence type="ECO:0000259" key="1">
    <source>
        <dbReference type="Pfam" id="PF00551"/>
    </source>
</evidence>
<dbReference type="SUPFAM" id="SSF53328">
    <property type="entry name" value="Formyltransferase"/>
    <property type="match status" value="1"/>
</dbReference>
<dbReference type="InterPro" id="IPR011034">
    <property type="entry name" value="Formyl_transferase-like_C_sf"/>
</dbReference>
<dbReference type="RefSeq" id="WP_251807472.1">
    <property type="nucleotide sequence ID" value="NZ_CP166679.1"/>
</dbReference>
<dbReference type="Gene3D" id="3.40.50.12230">
    <property type="match status" value="1"/>
</dbReference>
<protein>
    <submittedName>
        <fullName evidence="3">Formyltransferase family protein</fullName>
    </submittedName>
</protein>
<accession>A0ABW5VD80</accession>
<dbReference type="Pfam" id="PF02911">
    <property type="entry name" value="Formyl_trans_C"/>
    <property type="match status" value="1"/>
</dbReference>
<dbReference type="Proteomes" id="UP001597532">
    <property type="component" value="Unassembled WGS sequence"/>
</dbReference>
<comment type="caution">
    <text evidence="3">The sequence shown here is derived from an EMBL/GenBank/DDBJ whole genome shotgun (WGS) entry which is preliminary data.</text>
</comment>
<feature type="domain" description="Formyl transferase C-terminal" evidence="2">
    <location>
        <begin position="191"/>
        <end position="283"/>
    </location>
</feature>
<sequence length="290" mass="33032">MLTFFLQGKKGLTVLKGYKEAYFKFISQIIIGTDSHVINDYSDEIVAFCIENSLRYNVSKKSNSFTTEYGLAIGWQYLIQHQHNQKLIVFHDSILPSLRGFNPLVTGLINGDKTIGVTALYASEEYDKGDIIDAEKSDITYPIKINKAIKIVAECYSRLANKIVEKIILNKPFNTTAQNENNATYSLWRDEEDYLINWNDCSEKISRFIDAVGYPYKGAMTRIGNKKIIVLEASVTNDVIIENRTVGKIIFKRDNNPVVVCGKGLLVIEKAVEQDGKEVDFKNKFRIRFK</sequence>
<feature type="domain" description="Formyl transferase N-terminal" evidence="1">
    <location>
        <begin position="78"/>
        <end position="140"/>
    </location>
</feature>